<keyword evidence="2" id="KW-0503">Monooxygenase</keyword>
<reference evidence="4" key="1">
    <citation type="submission" date="2016-06" db="EMBL/GenBank/DDBJ databases">
        <authorList>
            <person name="Varghese N."/>
            <person name="Submissions Spin"/>
        </authorList>
    </citation>
    <scope>NUCLEOTIDE SEQUENCE [LARGE SCALE GENOMIC DNA]</scope>
    <source>
        <strain evidence="4">DSM 43816</strain>
    </source>
</reference>
<organism evidence="3 4">
    <name type="scientific">Micromonospora echinospora</name>
    <name type="common">Micromonospora purpurea</name>
    <dbReference type="NCBI Taxonomy" id="1877"/>
    <lineage>
        <taxon>Bacteria</taxon>
        <taxon>Bacillati</taxon>
        <taxon>Actinomycetota</taxon>
        <taxon>Actinomycetes</taxon>
        <taxon>Micromonosporales</taxon>
        <taxon>Micromonosporaceae</taxon>
        <taxon>Micromonospora</taxon>
    </lineage>
</organism>
<dbReference type="SUPFAM" id="SSF48264">
    <property type="entry name" value="Cytochrome P450"/>
    <property type="match status" value="1"/>
</dbReference>
<dbReference type="Gene3D" id="1.10.630.10">
    <property type="entry name" value="Cytochrome P450"/>
    <property type="match status" value="1"/>
</dbReference>
<comment type="similarity">
    <text evidence="1 2">Belongs to the cytochrome P450 family.</text>
</comment>
<accession>A0A1C4Y644</accession>
<dbReference type="GO" id="GO:0005506">
    <property type="term" value="F:iron ion binding"/>
    <property type="evidence" value="ECO:0007669"/>
    <property type="project" value="InterPro"/>
</dbReference>
<keyword evidence="2" id="KW-0479">Metal-binding</keyword>
<dbReference type="Proteomes" id="UP000198253">
    <property type="component" value="Chromosome I"/>
</dbReference>
<dbReference type="GO" id="GO:0020037">
    <property type="term" value="F:heme binding"/>
    <property type="evidence" value="ECO:0007669"/>
    <property type="project" value="InterPro"/>
</dbReference>
<sequence length="396" mass="42192">MSIFDPFDATFYPTGGAHAAWRALRRTEPVRKDVAPNGTECWSFFRYAECHAILRDATVFSSTSGAVLTCVGAPDPAGGQALALTDPPQHTALRRPSTRAVGPAAVRACEAEIRVRVRRLLRPMLAGGVHDLATTLRRLPMIAAGPLLGIPEEHWDNAVEAALATIAPGDPSHQDGDESETVLRASSRLFGSIRASLTTSLARPETLIGALSATSVDGTALTRRRIMLNVHSALVGGNTATVNVALHLLLHLARTPDLWRAVVDDRSVIPGLVDEAARWTTPAQQLVRRATTDVELGGVRLRAGDWVVAWIASANRDESVFPSPDRFDPRRAPNPHLAFGLGPHFCVGAAAARTLLAALVDELADSGVHFALAGPPRHLVSAVVNGVASLPMRFTP</sequence>
<keyword evidence="2" id="KW-0349">Heme</keyword>
<dbReference type="InterPro" id="IPR002397">
    <property type="entry name" value="Cyt_P450_B"/>
</dbReference>
<keyword evidence="4" id="KW-1185">Reference proteome</keyword>
<dbReference type="Pfam" id="PF00067">
    <property type="entry name" value="p450"/>
    <property type="match status" value="1"/>
</dbReference>
<dbReference type="PRINTS" id="PR00359">
    <property type="entry name" value="BP450"/>
</dbReference>
<dbReference type="InterPro" id="IPR001128">
    <property type="entry name" value="Cyt_P450"/>
</dbReference>
<dbReference type="AlphaFoldDB" id="A0A1C4Y644"/>
<dbReference type="GO" id="GO:0008395">
    <property type="term" value="F:steroid hydroxylase activity"/>
    <property type="evidence" value="ECO:0007669"/>
    <property type="project" value="TreeGrafter"/>
</dbReference>
<gene>
    <name evidence="3" type="ORF">GA0070618_3623</name>
</gene>
<protein>
    <submittedName>
        <fullName evidence="3">Cytochrome P450</fullName>
    </submittedName>
</protein>
<dbReference type="EMBL" id="LT607413">
    <property type="protein sequence ID" value="SCF16195.1"/>
    <property type="molecule type" value="Genomic_DNA"/>
</dbReference>
<dbReference type="InParanoid" id="A0A1C4Y644"/>
<evidence type="ECO:0000256" key="1">
    <source>
        <dbReference type="ARBA" id="ARBA00010617"/>
    </source>
</evidence>
<proteinExistence type="inferred from homology"/>
<dbReference type="GO" id="GO:0006707">
    <property type="term" value="P:cholesterol catabolic process"/>
    <property type="evidence" value="ECO:0007669"/>
    <property type="project" value="TreeGrafter"/>
</dbReference>
<evidence type="ECO:0000313" key="3">
    <source>
        <dbReference type="EMBL" id="SCF16195.1"/>
    </source>
</evidence>
<dbReference type="InterPro" id="IPR036396">
    <property type="entry name" value="Cyt_P450_sf"/>
</dbReference>
<evidence type="ECO:0000256" key="2">
    <source>
        <dbReference type="RuleBase" id="RU000461"/>
    </source>
</evidence>
<dbReference type="InterPro" id="IPR017972">
    <property type="entry name" value="Cyt_P450_CS"/>
</dbReference>
<dbReference type="PROSITE" id="PS00086">
    <property type="entry name" value="CYTOCHROME_P450"/>
    <property type="match status" value="1"/>
</dbReference>
<name>A0A1C4Y644_MICEC</name>
<dbReference type="PANTHER" id="PTHR46696:SF4">
    <property type="entry name" value="BIOTIN BIOSYNTHESIS CYTOCHROME P450"/>
    <property type="match status" value="1"/>
</dbReference>
<keyword evidence="2" id="KW-0560">Oxidoreductase</keyword>
<dbReference type="PANTHER" id="PTHR46696">
    <property type="entry name" value="P450, PUTATIVE (EUROFUNG)-RELATED"/>
    <property type="match status" value="1"/>
</dbReference>
<keyword evidence="2" id="KW-0408">Iron</keyword>
<dbReference type="GO" id="GO:0036199">
    <property type="term" value="F:cholest-4-en-3-one 26-monooxygenase activity"/>
    <property type="evidence" value="ECO:0007669"/>
    <property type="project" value="TreeGrafter"/>
</dbReference>
<evidence type="ECO:0000313" key="4">
    <source>
        <dbReference type="Proteomes" id="UP000198253"/>
    </source>
</evidence>